<dbReference type="EMBL" id="MT196243">
    <property type="protein sequence ID" value="QNG41002.1"/>
    <property type="molecule type" value="Genomic_DNA"/>
</dbReference>
<name>A0A7G7LKI7_PYGAN</name>
<dbReference type="EMBL" id="MT196241">
    <property type="protein sequence ID" value="QNG40998.1"/>
    <property type="molecule type" value="Genomic_DNA"/>
</dbReference>
<evidence type="ECO:0000313" key="3">
    <source>
        <dbReference type="EMBL" id="QNG40991.1"/>
    </source>
</evidence>
<evidence type="ECO:0000313" key="9">
    <source>
        <dbReference type="EMBL" id="QNG41004.1"/>
    </source>
</evidence>
<organism evidence="9">
    <name type="scientific">Pygoscelis antarcticus</name>
    <name type="common">Chinstrap penguin</name>
    <dbReference type="NCBI Taxonomy" id="79643"/>
    <lineage>
        <taxon>Eukaryota</taxon>
        <taxon>Metazoa</taxon>
        <taxon>Chordata</taxon>
        <taxon>Craniata</taxon>
        <taxon>Vertebrata</taxon>
        <taxon>Euteleostomi</taxon>
        <taxon>Archelosauria</taxon>
        <taxon>Archosauria</taxon>
        <taxon>Dinosauria</taxon>
        <taxon>Saurischia</taxon>
        <taxon>Theropoda</taxon>
        <taxon>Coelurosauria</taxon>
        <taxon>Aves</taxon>
        <taxon>Neognathae</taxon>
        <taxon>Neoaves</taxon>
        <taxon>Aequornithes</taxon>
        <taxon>Sphenisciformes</taxon>
        <taxon>Spheniscidae</taxon>
        <taxon>Pygoscelis</taxon>
    </lineage>
</organism>
<evidence type="ECO:0000313" key="7">
    <source>
        <dbReference type="EMBL" id="QNG41000.1"/>
    </source>
</evidence>
<accession>A0A7G7LKI7</accession>
<proteinExistence type="predicted"/>
<dbReference type="AlphaFoldDB" id="A0A7G7LKI7"/>
<reference evidence="9" key="1">
    <citation type="submission" date="2020-03" db="EMBL/GenBank/DDBJ databases">
        <title>Identification of Novel Circular Rep-Encoding ssDNA Molecules, Viruses, and Circular Molecules in four Penguin Species in South Georgia and the Antarctic.</title>
        <authorList>
            <person name="Levy H."/>
            <person name="Djurhuus A."/>
            <person name="Black C.E."/>
            <person name="Harding C."/>
            <person name="Suazo C."/>
            <person name="Kraberger S."/>
            <person name="Schmidlin K."/>
            <person name="Fontenele R.S."/>
            <person name="Hart T."/>
            <person name="Smith A.L."/>
            <person name="Varsani A."/>
        </authorList>
    </citation>
    <scope>NUCLEOTIDE SEQUENCE</scope>
    <source>
        <strain evidence="1">Antarctic/6_I_CPBAILsw001Ad</strain>
        <strain evidence="2">Antarctic/6_I_CPBAILsw001Ch</strain>
        <strain evidence="3">Antarctic/6_I_CPBAILsw002Ad</strain>
        <strain evidence="4">Antarctic/6_I_CPBAILsw003Ad</strain>
        <strain evidence="5">Antarctic/6_I_CPBAILsw003Ch</strain>
        <strain evidence="6">Antarctic/6_I_CPBAILsw004Ad</strain>
        <strain evidence="7">Antarctic/6_I_CPBAILsw004Ch</strain>
        <strain evidence="8">Antarctic/6_I_CPBAILsw005Ad</strain>
        <strain evidence="9">Antarctic/6_I_CPBAILsw005Ch</strain>
    </source>
</reference>
<evidence type="ECO:0000313" key="6">
    <source>
        <dbReference type="EMBL" id="QNG40998.1"/>
    </source>
</evidence>
<evidence type="ECO:0000313" key="1">
    <source>
        <dbReference type="EMBL" id="QNG40987.1"/>
    </source>
</evidence>
<evidence type="ECO:0000313" key="5">
    <source>
        <dbReference type="EMBL" id="QNG40996.1"/>
    </source>
</evidence>
<sequence>MYNIRLPFEKVEFNTYQEYQDFFKQEDEYRQITVNLFEKYECISSTIGTVIKSKGVKKEYSHLFITVNPPPTLSLNDFLNQISKTMTKNWIDSYLYVIEQRGENETDIGKGVHTHILLKLTKHKKQSEITREIKNTWKKVLDVDNYHILNIKYIDDLEQKRKQNYILGTKTESVKHLKQAYDIIYRKNNKLQKYYNLHYNIEDVYLNG</sequence>
<dbReference type="EMBL" id="MT196236">
    <property type="protein sequence ID" value="QNG40989.1"/>
    <property type="molecule type" value="Genomic_DNA"/>
</dbReference>
<evidence type="ECO:0000313" key="2">
    <source>
        <dbReference type="EMBL" id="QNG40989.1"/>
    </source>
</evidence>
<evidence type="ECO:0000313" key="4">
    <source>
        <dbReference type="EMBL" id="QNG40994.1"/>
    </source>
</evidence>
<dbReference type="EMBL" id="MT196244">
    <property type="protein sequence ID" value="QNG41004.1"/>
    <property type="molecule type" value="Genomic_DNA"/>
</dbReference>
<dbReference type="EMBL" id="MT196235">
    <property type="protein sequence ID" value="QNG40987.1"/>
    <property type="molecule type" value="Genomic_DNA"/>
</dbReference>
<dbReference type="EMBL" id="MT196239">
    <property type="protein sequence ID" value="QNG40994.1"/>
    <property type="molecule type" value="Genomic_DNA"/>
</dbReference>
<evidence type="ECO:0000313" key="8">
    <source>
        <dbReference type="EMBL" id="QNG41002.1"/>
    </source>
</evidence>
<dbReference type="EMBL" id="MT196240">
    <property type="protein sequence ID" value="QNG40996.1"/>
    <property type="molecule type" value="Genomic_DNA"/>
</dbReference>
<dbReference type="EMBL" id="MT196237">
    <property type="protein sequence ID" value="QNG40991.1"/>
    <property type="molecule type" value="Genomic_DNA"/>
</dbReference>
<dbReference type="EMBL" id="MT196242">
    <property type="protein sequence ID" value="QNG41000.1"/>
    <property type="molecule type" value="Genomic_DNA"/>
</dbReference>
<protein>
    <submittedName>
        <fullName evidence="9">Uncharacterized protein</fullName>
    </submittedName>
</protein>